<reference evidence="15 16" key="1">
    <citation type="submission" date="2014-10" db="EMBL/GenBank/DDBJ databases">
        <title>Genome sequence of Clostridium aceticum DSM 1496.</title>
        <authorList>
            <person name="Poehlein A."/>
            <person name="Schiel-Bengelsdorf B."/>
            <person name="Gottschalk G."/>
            <person name="Duerre P."/>
            <person name="Daniel R."/>
        </authorList>
    </citation>
    <scope>NUCLEOTIDE SEQUENCE [LARGE SCALE GENOMIC DNA]</scope>
    <source>
        <strain evidence="15 16">DSM 1496</strain>
    </source>
</reference>
<comment type="subcellular location">
    <subcellularLocation>
        <location evidence="10 11">Cytoplasm</location>
    </subcellularLocation>
</comment>
<dbReference type="InterPro" id="IPR000713">
    <property type="entry name" value="Mur_ligase_N"/>
</dbReference>
<dbReference type="GO" id="GO:0008360">
    <property type="term" value="P:regulation of cell shape"/>
    <property type="evidence" value="ECO:0007669"/>
    <property type="project" value="UniProtKB-KW"/>
</dbReference>
<keyword evidence="4 10" id="KW-0547">Nucleotide-binding</keyword>
<dbReference type="PANTHER" id="PTHR43024">
    <property type="entry name" value="UDP-N-ACETYLMURAMOYL-TRIPEPTIDE--D-ALANYL-D-ALANINE LIGASE"/>
    <property type="match status" value="1"/>
</dbReference>
<feature type="domain" description="Mur ligase central" evidence="14">
    <location>
        <begin position="113"/>
        <end position="299"/>
    </location>
</feature>
<proteinExistence type="inferred from homology"/>
<evidence type="ECO:0000256" key="8">
    <source>
        <dbReference type="ARBA" id="ARBA00023306"/>
    </source>
</evidence>
<dbReference type="AlphaFoldDB" id="A0A0D8IC50"/>
<dbReference type="SUPFAM" id="SSF53623">
    <property type="entry name" value="MurD-like peptide ligases, catalytic domain"/>
    <property type="match status" value="1"/>
</dbReference>
<keyword evidence="7 10" id="KW-0573">Peptidoglycan synthesis</keyword>
<evidence type="ECO:0000256" key="3">
    <source>
        <dbReference type="ARBA" id="ARBA00022618"/>
    </source>
</evidence>
<organism evidence="15 16">
    <name type="scientific">Clostridium aceticum</name>
    <dbReference type="NCBI Taxonomy" id="84022"/>
    <lineage>
        <taxon>Bacteria</taxon>
        <taxon>Bacillati</taxon>
        <taxon>Bacillota</taxon>
        <taxon>Clostridia</taxon>
        <taxon>Eubacteriales</taxon>
        <taxon>Clostridiaceae</taxon>
        <taxon>Clostridium</taxon>
    </lineage>
</organism>
<dbReference type="Pfam" id="PF08245">
    <property type="entry name" value="Mur_ligase_M"/>
    <property type="match status" value="1"/>
</dbReference>
<dbReference type="InterPro" id="IPR036565">
    <property type="entry name" value="Mur-like_cat_sf"/>
</dbReference>
<dbReference type="RefSeq" id="WP_044825060.1">
    <property type="nucleotide sequence ID" value="NZ_CP009687.1"/>
</dbReference>
<dbReference type="GO" id="GO:0009252">
    <property type="term" value="P:peptidoglycan biosynthetic process"/>
    <property type="evidence" value="ECO:0007669"/>
    <property type="project" value="UniProtKB-UniRule"/>
</dbReference>
<feature type="binding site" evidence="10">
    <location>
        <begin position="115"/>
        <end position="121"/>
    </location>
    <ligand>
        <name>ATP</name>
        <dbReference type="ChEBI" id="CHEBI:30616"/>
    </ligand>
</feature>
<dbReference type="KEGG" id="cace:CACET_c21830"/>
<dbReference type="EC" id="6.3.2.10" evidence="10 11"/>
<dbReference type="NCBIfam" id="TIGR01143">
    <property type="entry name" value="murF"/>
    <property type="match status" value="1"/>
</dbReference>
<evidence type="ECO:0000256" key="7">
    <source>
        <dbReference type="ARBA" id="ARBA00022984"/>
    </source>
</evidence>
<feature type="domain" description="Mur ligase C-terminal" evidence="13">
    <location>
        <begin position="323"/>
        <end position="446"/>
    </location>
</feature>
<dbReference type="PANTHER" id="PTHR43024:SF1">
    <property type="entry name" value="UDP-N-ACETYLMURAMOYL-TRIPEPTIDE--D-ALANYL-D-ALANINE LIGASE"/>
    <property type="match status" value="1"/>
</dbReference>
<keyword evidence="6 10" id="KW-0133">Cell shape</keyword>
<keyword evidence="2 10" id="KW-0436">Ligase</keyword>
<dbReference type="UniPathway" id="UPA00219"/>
<dbReference type="Pfam" id="PF01225">
    <property type="entry name" value="Mur_ligase"/>
    <property type="match status" value="1"/>
</dbReference>
<dbReference type="Gene3D" id="3.90.190.20">
    <property type="entry name" value="Mur ligase, C-terminal domain"/>
    <property type="match status" value="1"/>
</dbReference>
<dbReference type="Gene3D" id="3.40.1190.10">
    <property type="entry name" value="Mur-like, catalytic domain"/>
    <property type="match status" value="1"/>
</dbReference>
<dbReference type="GO" id="GO:0005524">
    <property type="term" value="F:ATP binding"/>
    <property type="evidence" value="ECO:0007669"/>
    <property type="project" value="UniProtKB-UniRule"/>
</dbReference>
<dbReference type="Pfam" id="PF02875">
    <property type="entry name" value="Mur_ligase_C"/>
    <property type="match status" value="1"/>
</dbReference>
<evidence type="ECO:0000313" key="15">
    <source>
        <dbReference type="EMBL" id="AKL95629.1"/>
    </source>
</evidence>
<dbReference type="GO" id="GO:0051301">
    <property type="term" value="P:cell division"/>
    <property type="evidence" value="ECO:0007669"/>
    <property type="project" value="UniProtKB-KW"/>
</dbReference>
<keyword evidence="1 10" id="KW-0963">Cytoplasm</keyword>
<evidence type="ECO:0000256" key="2">
    <source>
        <dbReference type="ARBA" id="ARBA00022598"/>
    </source>
</evidence>
<dbReference type="InterPro" id="IPR051046">
    <property type="entry name" value="MurCDEF_CellWall_CoF430Synth"/>
</dbReference>
<name>A0A0D8IC50_9CLOT</name>
<dbReference type="InterPro" id="IPR035911">
    <property type="entry name" value="MurE/MurF_N"/>
</dbReference>
<dbReference type="SUPFAM" id="SSF63418">
    <property type="entry name" value="MurE/MurF N-terminal domain"/>
    <property type="match status" value="1"/>
</dbReference>
<dbReference type="GO" id="GO:0047480">
    <property type="term" value="F:UDP-N-acetylmuramoyl-tripeptide-D-alanyl-D-alanine ligase activity"/>
    <property type="evidence" value="ECO:0007669"/>
    <property type="project" value="UniProtKB-UniRule"/>
</dbReference>
<evidence type="ECO:0000259" key="13">
    <source>
        <dbReference type="Pfam" id="PF02875"/>
    </source>
</evidence>
<dbReference type="SUPFAM" id="SSF53244">
    <property type="entry name" value="MurD-like peptide ligases, peptide-binding domain"/>
    <property type="match status" value="1"/>
</dbReference>
<keyword evidence="16" id="KW-1185">Reference proteome</keyword>
<dbReference type="InterPro" id="IPR004101">
    <property type="entry name" value="Mur_ligase_C"/>
</dbReference>
<evidence type="ECO:0000259" key="12">
    <source>
        <dbReference type="Pfam" id="PF01225"/>
    </source>
</evidence>
<keyword evidence="5 10" id="KW-0067">ATP-binding</keyword>
<dbReference type="EMBL" id="CP009687">
    <property type="protein sequence ID" value="AKL95629.1"/>
    <property type="molecule type" value="Genomic_DNA"/>
</dbReference>
<dbReference type="InterPro" id="IPR036615">
    <property type="entry name" value="Mur_ligase_C_dom_sf"/>
</dbReference>
<evidence type="ECO:0000256" key="10">
    <source>
        <dbReference type="HAMAP-Rule" id="MF_02019"/>
    </source>
</evidence>
<evidence type="ECO:0000256" key="5">
    <source>
        <dbReference type="ARBA" id="ARBA00022840"/>
    </source>
</evidence>
<dbReference type="InterPro" id="IPR013221">
    <property type="entry name" value="Mur_ligase_cen"/>
</dbReference>
<evidence type="ECO:0000256" key="4">
    <source>
        <dbReference type="ARBA" id="ARBA00022741"/>
    </source>
</evidence>
<dbReference type="GO" id="GO:0071555">
    <property type="term" value="P:cell wall organization"/>
    <property type="evidence" value="ECO:0007669"/>
    <property type="project" value="UniProtKB-KW"/>
</dbReference>
<evidence type="ECO:0000256" key="9">
    <source>
        <dbReference type="ARBA" id="ARBA00023316"/>
    </source>
</evidence>
<gene>
    <name evidence="10 15" type="primary">murF</name>
    <name evidence="15" type="ORF">CACET_c21830</name>
</gene>
<dbReference type="STRING" id="84022.CACET_c21830"/>
<feature type="domain" description="Mur ligase N-terminal catalytic" evidence="12">
    <location>
        <begin position="26"/>
        <end position="101"/>
    </location>
</feature>
<dbReference type="GO" id="GO:0005737">
    <property type="term" value="C:cytoplasm"/>
    <property type="evidence" value="ECO:0007669"/>
    <property type="project" value="UniProtKB-SubCell"/>
</dbReference>
<comment type="pathway">
    <text evidence="10 11">Cell wall biogenesis; peptidoglycan biosynthesis.</text>
</comment>
<dbReference type="HAMAP" id="MF_02019">
    <property type="entry name" value="MurF"/>
    <property type="match status" value="1"/>
</dbReference>
<keyword evidence="3 10" id="KW-0132">Cell division</keyword>
<comment type="catalytic activity">
    <reaction evidence="10 11">
        <text>D-alanyl-D-alanine + UDP-N-acetyl-alpha-D-muramoyl-L-alanyl-gamma-D-glutamyl-meso-2,6-diaminopimelate + ATP = UDP-N-acetyl-alpha-D-muramoyl-L-alanyl-gamma-D-glutamyl-meso-2,6-diaminopimeloyl-D-alanyl-D-alanine + ADP + phosphate + H(+)</text>
        <dbReference type="Rhea" id="RHEA:28374"/>
        <dbReference type="ChEBI" id="CHEBI:15378"/>
        <dbReference type="ChEBI" id="CHEBI:30616"/>
        <dbReference type="ChEBI" id="CHEBI:43474"/>
        <dbReference type="ChEBI" id="CHEBI:57822"/>
        <dbReference type="ChEBI" id="CHEBI:61386"/>
        <dbReference type="ChEBI" id="CHEBI:83905"/>
        <dbReference type="ChEBI" id="CHEBI:456216"/>
        <dbReference type="EC" id="6.3.2.10"/>
    </reaction>
</comment>
<comment type="similarity">
    <text evidence="10">Belongs to the MurCDEF family. MurF subfamily.</text>
</comment>
<evidence type="ECO:0000313" key="16">
    <source>
        <dbReference type="Proteomes" id="UP000035704"/>
    </source>
</evidence>
<dbReference type="GO" id="GO:0008766">
    <property type="term" value="F:UDP-N-acetylmuramoylalanyl-D-glutamyl-2,6-diaminopimelate-D-alanyl-D-alanine ligase activity"/>
    <property type="evidence" value="ECO:0007669"/>
    <property type="project" value="RHEA"/>
</dbReference>
<protein>
    <recommendedName>
        <fullName evidence="10 11">UDP-N-acetylmuramoyl-tripeptide--D-alanyl-D-alanine ligase</fullName>
        <ecNumber evidence="10 11">6.3.2.10</ecNumber>
    </recommendedName>
    <alternativeName>
        <fullName evidence="10">D-alanyl-D-alanine-adding enzyme</fullName>
    </alternativeName>
</protein>
<keyword evidence="8 10" id="KW-0131">Cell cycle</keyword>
<comment type="function">
    <text evidence="10 11">Involved in cell wall formation. Catalyzes the final step in the synthesis of UDP-N-acetylmuramoyl-pentapeptide, the precursor of murein.</text>
</comment>
<dbReference type="OrthoDB" id="9801978at2"/>
<sequence length="461" mass="51171">MIKQCIEDIVKACNGKVVQKGTKDYIEGISTDSRNIEKSSLFIPLIGERFDGHDFIEVAVKNGASAVLYKEGKKIDSEALKDIYIVEVQNTLEALQAISKYYRDLFDIPFIAITGSTGKTSTKDMVSGVLSCKYNVLKNIGNLNNHIGLPLTLFNLAPHHQMAVLEMGMSGFGEILNLTEIARPSIAVITNIGLAHIEHLGSRENIMKAKMEIANYLSDEDYLILNGDNDLLKTLKRQKTSYKKVFFGLDTSNDFYPKNLIDLGEEGFSFDMEIKGKDYNFVIKQPGIHNVYNALAAIWIGLQSKMEVEAIAEGLMNYTPSKMRMEVIQHHDIKIINDAYNASPDSMEAALSVLANMKGNRKIAVLGDMFEMGDFSEKGHRAVGACTVDKTDVLIAVGQEAKWIAEEAMSQGLKNQVYVASTNKEAVEILNNIIKSNDVILVKGSRGMAMEEIVHRLQERS</sequence>
<evidence type="ECO:0000256" key="1">
    <source>
        <dbReference type="ARBA" id="ARBA00022490"/>
    </source>
</evidence>
<dbReference type="Gene3D" id="3.40.1390.10">
    <property type="entry name" value="MurE/MurF, N-terminal domain"/>
    <property type="match status" value="1"/>
</dbReference>
<keyword evidence="9 10" id="KW-0961">Cell wall biogenesis/degradation</keyword>
<evidence type="ECO:0000256" key="6">
    <source>
        <dbReference type="ARBA" id="ARBA00022960"/>
    </source>
</evidence>
<dbReference type="InterPro" id="IPR005863">
    <property type="entry name" value="UDP-N-AcMur_synth"/>
</dbReference>
<evidence type="ECO:0000259" key="14">
    <source>
        <dbReference type="Pfam" id="PF08245"/>
    </source>
</evidence>
<dbReference type="Proteomes" id="UP000035704">
    <property type="component" value="Chromosome"/>
</dbReference>
<dbReference type="PATRIC" id="fig|84022.5.peg.526"/>
<accession>A0A0D8IC50</accession>
<evidence type="ECO:0000256" key="11">
    <source>
        <dbReference type="RuleBase" id="RU004136"/>
    </source>
</evidence>